<sequence length="117" mass="12454">MVVAFLTLTASQLKSQTFTASPQELSELDITPNPNVRGSDEPLPVSVPRWVSDTVQPFCSALELLNVLRNPDSIWAVSDIITSRVACGDSAVLIKLPDGFDTQQRLIGVTATSGAGV</sequence>
<evidence type="ECO:0000313" key="1">
    <source>
        <dbReference type="EMBL" id="KIL60926.1"/>
    </source>
</evidence>
<reference evidence="1 2" key="1">
    <citation type="submission" date="2014-04" db="EMBL/GenBank/DDBJ databases">
        <title>Evolutionary Origins and Diversification of the Mycorrhizal Mutualists.</title>
        <authorList>
            <consortium name="DOE Joint Genome Institute"/>
            <consortium name="Mycorrhizal Genomics Consortium"/>
            <person name="Kohler A."/>
            <person name="Kuo A."/>
            <person name="Nagy L.G."/>
            <person name="Floudas D."/>
            <person name="Copeland A."/>
            <person name="Barry K.W."/>
            <person name="Cichocki N."/>
            <person name="Veneault-Fourrey C."/>
            <person name="LaButti K."/>
            <person name="Lindquist E.A."/>
            <person name="Lipzen A."/>
            <person name="Lundell T."/>
            <person name="Morin E."/>
            <person name="Murat C."/>
            <person name="Riley R."/>
            <person name="Ohm R."/>
            <person name="Sun H."/>
            <person name="Tunlid A."/>
            <person name="Henrissat B."/>
            <person name="Grigoriev I.V."/>
            <person name="Hibbett D.S."/>
            <person name="Martin F."/>
        </authorList>
    </citation>
    <scope>NUCLEOTIDE SEQUENCE [LARGE SCALE GENOMIC DNA]</scope>
    <source>
        <strain evidence="1 2">Koide BX008</strain>
    </source>
</reference>
<protein>
    <submittedName>
        <fullName evidence="1">Uncharacterized protein</fullName>
    </submittedName>
</protein>
<dbReference type="Proteomes" id="UP000054549">
    <property type="component" value="Unassembled WGS sequence"/>
</dbReference>
<dbReference type="EMBL" id="KN818291">
    <property type="protein sequence ID" value="KIL60926.1"/>
    <property type="molecule type" value="Genomic_DNA"/>
</dbReference>
<gene>
    <name evidence="1" type="ORF">M378DRAFT_13845</name>
</gene>
<dbReference type="HOGENOM" id="CLU_2084277_0_0_1"/>
<name>A0A0C2WVU9_AMAMK</name>
<dbReference type="AlphaFoldDB" id="A0A0C2WVU9"/>
<dbReference type="InParanoid" id="A0A0C2WVU9"/>
<proteinExistence type="predicted"/>
<evidence type="ECO:0000313" key="2">
    <source>
        <dbReference type="Proteomes" id="UP000054549"/>
    </source>
</evidence>
<organism evidence="1 2">
    <name type="scientific">Amanita muscaria (strain Koide BX008)</name>
    <dbReference type="NCBI Taxonomy" id="946122"/>
    <lineage>
        <taxon>Eukaryota</taxon>
        <taxon>Fungi</taxon>
        <taxon>Dikarya</taxon>
        <taxon>Basidiomycota</taxon>
        <taxon>Agaricomycotina</taxon>
        <taxon>Agaricomycetes</taxon>
        <taxon>Agaricomycetidae</taxon>
        <taxon>Agaricales</taxon>
        <taxon>Pluteineae</taxon>
        <taxon>Amanitaceae</taxon>
        <taxon>Amanita</taxon>
    </lineage>
</organism>
<accession>A0A0C2WVU9</accession>
<keyword evidence="2" id="KW-1185">Reference proteome</keyword>